<feature type="transmembrane region" description="Helical" evidence="1">
    <location>
        <begin position="340"/>
        <end position="366"/>
    </location>
</feature>
<accession>A0A3E2VLS2</accession>
<evidence type="ECO:0000313" key="2">
    <source>
        <dbReference type="EMBL" id="RGC11334.1"/>
    </source>
</evidence>
<dbReference type="InterPro" id="IPR031584">
    <property type="entry name" value="Put_ABC_export"/>
</dbReference>
<evidence type="ECO:0000313" key="3">
    <source>
        <dbReference type="Proteomes" id="UP000260025"/>
    </source>
</evidence>
<dbReference type="EMBL" id="QVEV01000038">
    <property type="protein sequence ID" value="RGC11334.1"/>
    <property type="molecule type" value="Genomic_DNA"/>
</dbReference>
<reference evidence="2 3" key="1">
    <citation type="submission" date="2018-08" db="EMBL/GenBank/DDBJ databases">
        <title>A genome reference for cultivated species of the human gut microbiota.</title>
        <authorList>
            <person name="Zou Y."/>
            <person name="Xue W."/>
            <person name="Luo G."/>
        </authorList>
    </citation>
    <scope>NUCLEOTIDE SEQUENCE [LARGE SCALE GENOMIC DNA]</scope>
    <source>
        <strain evidence="2 3">OF01-2LB</strain>
    </source>
</reference>
<keyword evidence="1" id="KW-0812">Transmembrane</keyword>
<feature type="transmembrane region" description="Helical" evidence="1">
    <location>
        <begin position="497"/>
        <end position="517"/>
    </location>
</feature>
<protein>
    <submittedName>
        <fullName evidence="2">Uncharacterized protein</fullName>
    </submittedName>
</protein>
<name>A0A3E2VLS2_CLOIN</name>
<feature type="transmembrane region" description="Helical" evidence="1">
    <location>
        <begin position="69"/>
        <end position="87"/>
    </location>
</feature>
<dbReference type="AlphaFoldDB" id="A0A3E2VLS2"/>
<feature type="transmembrane region" description="Helical" evidence="1">
    <location>
        <begin position="464"/>
        <end position="485"/>
    </location>
</feature>
<feature type="transmembrane region" description="Helical" evidence="1">
    <location>
        <begin position="222"/>
        <end position="241"/>
    </location>
</feature>
<feature type="transmembrane region" description="Helical" evidence="1">
    <location>
        <begin position="246"/>
        <end position="265"/>
    </location>
</feature>
<dbReference type="OrthoDB" id="816862at2"/>
<dbReference type="Pfam" id="PF16962">
    <property type="entry name" value="ABC_export"/>
    <property type="match status" value="1"/>
</dbReference>
<comment type="caution">
    <text evidence="2">The sequence shown here is derived from an EMBL/GenBank/DDBJ whole genome shotgun (WGS) entry which is preliminary data.</text>
</comment>
<keyword evidence="1" id="KW-1133">Transmembrane helix</keyword>
<feature type="transmembrane region" description="Helical" evidence="1">
    <location>
        <begin position="394"/>
        <end position="418"/>
    </location>
</feature>
<organism evidence="2 3">
    <name type="scientific">Clostridium innocuum</name>
    <dbReference type="NCBI Taxonomy" id="1522"/>
    <lineage>
        <taxon>Bacteria</taxon>
        <taxon>Bacillati</taxon>
        <taxon>Bacillota</taxon>
        <taxon>Clostridia</taxon>
        <taxon>Eubacteriales</taxon>
        <taxon>Clostridiaceae</taxon>
        <taxon>Clostridium</taxon>
    </lineage>
</organism>
<feature type="transmembrane region" description="Helical" evidence="1">
    <location>
        <begin position="430"/>
        <end position="452"/>
    </location>
</feature>
<gene>
    <name evidence="2" type="ORF">DXA38_18625</name>
</gene>
<feature type="transmembrane region" description="Helical" evidence="1">
    <location>
        <begin position="183"/>
        <end position="202"/>
    </location>
</feature>
<keyword evidence="1" id="KW-0472">Membrane</keyword>
<proteinExistence type="predicted"/>
<feature type="transmembrane region" description="Helical" evidence="1">
    <location>
        <begin position="148"/>
        <end position="171"/>
    </location>
</feature>
<dbReference type="Proteomes" id="UP000260025">
    <property type="component" value="Unassembled WGS sequence"/>
</dbReference>
<evidence type="ECO:0000256" key="1">
    <source>
        <dbReference type="SAM" id="Phobius"/>
    </source>
</evidence>
<feature type="transmembrane region" description="Helical" evidence="1">
    <location>
        <begin position="121"/>
        <end position="142"/>
    </location>
</feature>
<sequence>MHRWKVMNMSVLYKLYLTRMKANIRHVFSRKGSAIFAILMILLYGGLIVMSLSKPEIALSMQNITDANMAIMIGVGFTALMVGVMLLQKRKALFMESDAFYLFSGPFTRVQTMRFLMLQNIASAFLCGAVSLLMVILLGSTIELSFPFLLMAFLCFSLVYFVFLVVYYYVYLLSIQKDSYRHIPAIAALLYVLMVAAVYGMVVMQNDLALAGSGTLFLNTELFYWVPLFGWIKMILVSYIASSWGLMLLGIGLLLISCMAAYLLLCGYKGDFVERAMQDAQEFTALYKDMRAGKRDGMSDRKIHEVKASFRSGAMAIFSKKVLLLRKSNDYIRWTDILTIGIYLVITLIMDMGFGFFMYMMMFWLFTIVQNSDFMKDMNNYQIYLIPDHPLKKLLCVLLPTFLKMLLPMSAAILVAALLYRTDIASVVQYFIMLLGYATLFLSASVLSVRILKSRNNAMMENMLRMLIMVAAAAPGIGLTIFFLSKGTFTLELLQQLTLISLAMNFVISVVIVLVCAPMMNGREIKSE</sequence>